<gene>
    <name evidence="2" type="ORF">LX32DRAFT_111789</name>
</gene>
<dbReference type="AlphaFoldDB" id="A0AAD9LZZ0"/>
<sequence length="239" mass="26000">MSARFSQRTRPSSSGFENIQPKPRSLGVDPRSRIESRPSNLPSRRSGVCGLSSSYIGAACRRVDAASRPEDPTSVCTPPLVNGLTVRVKLASLPFGPEGPMRRREYVFCVGTTPCCNYREMELDADNGLGGRGGGCTEGKVSIAITRRHGAPSAQFVYKLAKATASSYRHTSGDPRPKEDVFVAWLERKGYTCHLGSGFFSETARAPPWHSMFRASVGDRHRRLGLAGPVSDLEGANRR</sequence>
<accession>A0AAD9LZZ0</accession>
<proteinExistence type="predicted"/>
<comment type="caution">
    <text evidence="2">The sequence shown here is derived from an EMBL/GenBank/DDBJ whole genome shotgun (WGS) entry which is preliminary data.</text>
</comment>
<evidence type="ECO:0000313" key="2">
    <source>
        <dbReference type="EMBL" id="KAK2024223.1"/>
    </source>
</evidence>
<keyword evidence="3" id="KW-1185">Reference proteome</keyword>
<organism evidence="2 3">
    <name type="scientific">Colletotrichum zoysiae</name>
    <dbReference type="NCBI Taxonomy" id="1216348"/>
    <lineage>
        <taxon>Eukaryota</taxon>
        <taxon>Fungi</taxon>
        <taxon>Dikarya</taxon>
        <taxon>Ascomycota</taxon>
        <taxon>Pezizomycotina</taxon>
        <taxon>Sordariomycetes</taxon>
        <taxon>Hypocreomycetidae</taxon>
        <taxon>Glomerellales</taxon>
        <taxon>Glomerellaceae</taxon>
        <taxon>Colletotrichum</taxon>
        <taxon>Colletotrichum graminicola species complex</taxon>
    </lineage>
</organism>
<evidence type="ECO:0000313" key="3">
    <source>
        <dbReference type="Proteomes" id="UP001232148"/>
    </source>
</evidence>
<dbReference type="Proteomes" id="UP001232148">
    <property type="component" value="Unassembled WGS sequence"/>
</dbReference>
<dbReference type="EMBL" id="MU842971">
    <property type="protein sequence ID" value="KAK2024223.1"/>
    <property type="molecule type" value="Genomic_DNA"/>
</dbReference>
<protein>
    <submittedName>
        <fullName evidence="2">Uncharacterized protein</fullName>
    </submittedName>
</protein>
<name>A0AAD9LZZ0_9PEZI</name>
<evidence type="ECO:0000256" key="1">
    <source>
        <dbReference type="SAM" id="MobiDB-lite"/>
    </source>
</evidence>
<feature type="compositionally biased region" description="Polar residues" evidence="1">
    <location>
        <begin position="1"/>
        <end position="17"/>
    </location>
</feature>
<feature type="region of interest" description="Disordered" evidence="1">
    <location>
        <begin position="1"/>
        <end position="48"/>
    </location>
</feature>
<reference evidence="2" key="1">
    <citation type="submission" date="2021-06" db="EMBL/GenBank/DDBJ databases">
        <title>Comparative genomics, transcriptomics and evolutionary studies reveal genomic signatures of adaptation to plant cell wall in hemibiotrophic fungi.</title>
        <authorList>
            <consortium name="DOE Joint Genome Institute"/>
            <person name="Baroncelli R."/>
            <person name="Diaz J.F."/>
            <person name="Benocci T."/>
            <person name="Peng M."/>
            <person name="Battaglia E."/>
            <person name="Haridas S."/>
            <person name="Andreopoulos W."/>
            <person name="Labutti K."/>
            <person name="Pangilinan J."/>
            <person name="Floch G.L."/>
            <person name="Makela M.R."/>
            <person name="Henrissat B."/>
            <person name="Grigoriev I.V."/>
            <person name="Crouch J.A."/>
            <person name="De Vries R.P."/>
            <person name="Sukno S.A."/>
            <person name="Thon M.R."/>
        </authorList>
    </citation>
    <scope>NUCLEOTIDE SEQUENCE</scope>
    <source>
        <strain evidence="2">MAFF235873</strain>
    </source>
</reference>